<dbReference type="Proteomes" id="UP001057402">
    <property type="component" value="Chromosome 7"/>
</dbReference>
<proteinExistence type="predicted"/>
<sequence length="84" mass="9408">MEARPLVQAVFRLGSEDYSVVADSGMLSQQLVSIKEKSMSILKDYITRHNIPIDVPDDELVESPSEDDEEVAENPVMSKKTKIN</sequence>
<name>A0ACB9NU23_9MYRT</name>
<reference evidence="2" key="1">
    <citation type="journal article" date="2023" name="Front. Plant Sci.">
        <title>Chromosomal-level genome assembly of Melastoma candidum provides insights into trichome evolution.</title>
        <authorList>
            <person name="Zhong Y."/>
            <person name="Wu W."/>
            <person name="Sun C."/>
            <person name="Zou P."/>
            <person name="Liu Y."/>
            <person name="Dai S."/>
            <person name="Zhou R."/>
        </authorList>
    </citation>
    <scope>NUCLEOTIDE SEQUENCE [LARGE SCALE GENOMIC DNA]</scope>
</reference>
<organism evidence="1 2">
    <name type="scientific">Melastoma candidum</name>
    <dbReference type="NCBI Taxonomy" id="119954"/>
    <lineage>
        <taxon>Eukaryota</taxon>
        <taxon>Viridiplantae</taxon>
        <taxon>Streptophyta</taxon>
        <taxon>Embryophyta</taxon>
        <taxon>Tracheophyta</taxon>
        <taxon>Spermatophyta</taxon>
        <taxon>Magnoliopsida</taxon>
        <taxon>eudicotyledons</taxon>
        <taxon>Gunneridae</taxon>
        <taxon>Pentapetalae</taxon>
        <taxon>rosids</taxon>
        <taxon>malvids</taxon>
        <taxon>Myrtales</taxon>
        <taxon>Melastomataceae</taxon>
        <taxon>Melastomatoideae</taxon>
        <taxon>Melastomateae</taxon>
        <taxon>Melastoma</taxon>
    </lineage>
</organism>
<evidence type="ECO:0000313" key="2">
    <source>
        <dbReference type="Proteomes" id="UP001057402"/>
    </source>
</evidence>
<protein>
    <submittedName>
        <fullName evidence="1">Uncharacterized protein</fullName>
    </submittedName>
</protein>
<evidence type="ECO:0000313" key="1">
    <source>
        <dbReference type="EMBL" id="KAI4340258.1"/>
    </source>
</evidence>
<dbReference type="EMBL" id="CM042886">
    <property type="protein sequence ID" value="KAI4340258.1"/>
    <property type="molecule type" value="Genomic_DNA"/>
</dbReference>
<gene>
    <name evidence="1" type="ORF">MLD38_025116</name>
</gene>
<comment type="caution">
    <text evidence="1">The sequence shown here is derived from an EMBL/GenBank/DDBJ whole genome shotgun (WGS) entry which is preliminary data.</text>
</comment>
<accession>A0ACB9NU23</accession>
<keyword evidence="2" id="KW-1185">Reference proteome</keyword>